<evidence type="ECO:0000313" key="3">
    <source>
        <dbReference type="EMBL" id="CRK46944.1"/>
    </source>
</evidence>
<keyword evidence="4" id="KW-1185">Reference proteome</keyword>
<dbReference type="EMBL" id="CVQI01036161">
    <property type="protein sequence ID" value="CRK46944.1"/>
    <property type="molecule type" value="Genomic_DNA"/>
</dbReference>
<dbReference type="Proteomes" id="UP000045706">
    <property type="component" value="Unassembled WGS sequence"/>
</dbReference>
<feature type="region of interest" description="Disordered" evidence="1">
    <location>
        <begin position="82"/>
        <end position="105"/>
    </location>
</feature>
<protein>
    <submittedName>
        <fullName evidence="2">Uncharacterized protein</fullName>
    </submittedName>
</protein>
<name>A0A0G4M2B2_VERLO</name>
<organism evidence="2 4">
    <name type="scientific">Verticillium longisporum</name>
    <name type="common">Verticillium dahliae var. longisporum</name>
    <dbReference type="NCBI Taxonomy" id="100787"/>
    <lineage>
        <taxon>Eukaryota</taxon>
        <taxon>Fungi</taxon>
        <taxon>Dikarya</taxon>
        <taxon>Ascomycota</taxon>
        <taxon>Pezizomycotina</taxon>
        <taxon>Sordariomycetes</taxon>
        <taxon>Hypocreomycetidae</taxon>
        <taxon>Glomerellales</taxon>
        <taxon>Plectosphaerellaceae</taxon>
        <taxon>Verticillium</taxon>
    </lineage>
</organism>
<sequence length="105" mass="11584">MTTALQRRISNINYELPRIKNSSSPFLCRRDADFGLTGLGLRSIQRPGPAMTGHLPTTAGTIDRKEVPPAIKVMKSSWLSPEASIPVPRTSVPRRRHRGIDINPG</sequence>
<evidence type="ECO:0000256" key="1">
    <source>
        <dbReference type="SAM" id="MobiDB-lite"/>
    </source>
</evidence>
<feature type="region of interest" description="Disordered" evidence="1">
    <location>
        <begin position="45"/>
        <end position="64"/>
    </location>
</feature>
<evidence type="ECO:0000313" key="2">
    <source>
        <dbReference type="EMBL" id="CRK28429.1"/>
    </source>
</evidence>
<accession>A0A0G4M2B2</accession>
<reference evidence="4 5" key="1">
    <citation type="submission" date="2015-05" db="EMBL/GenBank/DDBJ databases">
        <authorList>
            <person name="Fogelqvist Johan"/>
        </authorList>
    </citation>
    <scope>NUCLEOTIDE SEQUENCE [LARGE SCALE GENOMIC DNA]</scope>
    <source>
        <strain evidence="2">VL1</strain>
        <strain evidence="3">VL2</strain>
    </source>
</reference>
<evidence type="ECO:0000313" key="5">
    <source>
        <dbReference type="Proteomes" id="UP000045706"/>
    </source>
</evidence>
<dbReference type="AlphaFoldDB" id="A0A0G4M2B2"/>
<dbReference type="EMBL" id="CVQH01020751">
    <property type="protein sequence ID" value="CRK28429.1"/>
    <property type="molecule type" value="Genomic_DNA"/>
</dbReference>
<dbReference type="Proteomes" id="UP000044602">
    <property type="component" value="Unassembled WGS sequence"/>
</dbReference>
<gene>
    <name evidence="2" type="ORF">BN1708_004646</name>
    <name evidence="3" type="ORF">BN1723_001219</name>
</gene>
<proteinExistence type="predicted"/>
<evidence type="ECO:0000313" key="4">
    <source>
        <dbReference type="Proteomes" id="UP000044602"/>
    </source>
</evidence>